<proteinExistence type="predicted"/>
<feature type="transmembrane region" description="Helical" evidence="2">
    <location>
        <begin position="48"/>
        <end position="70"/>
    </location>
</feature>
<accession>A0ABQ3PI92</accession>
<evidence type="ECO:0000313" key="4">
    <source>
        <dbReference type="Proteomes" id="UP001052739"/>
    </source>
</evidence>
<reference evidence="3" key="1">
    <citation type="submission" date="2024-05" db="EMBL/GenBank/DDBJ databases">
        <title>Whole genome shotgun sequence of Streptomyces hydrogenans NBRC 13475.</title>
        <authorList>
            <person name="Komaki H."/>
            <person name="Tamura T."/>
        </authorList>
    </citation>
    <scope>NUCLEOTIDE SEQUENCE</scope>
    <source>
        <strain evidence="3">NBRC 13475</strain>
    </source>
</reference>
<keyword evidence="2" id="KW-0812">Transmembrane</keyword>
<dbReference type="EMBL" id="BNDW01000068">
    <property type="protein sequence ID" value="GHI24742.1"/>
    <property type="molecule type" value="Genomic_DNA"/>
</dbReference>
<dbReference type="RefSeq" id="WP_190222245.1">
    <property type="nucleotide sequence ID" value="NZ_BNBS01000011.1"/>
</dbReference>
<feature type="transmembrane region" description="Helical" evidence="2">
    <location>
        <begin position="85"/>
        <end position="106"/>
    </location>
</feature>
<feature type="region of interest" description="Disordered" evidence="1">
    <location>
        <begin position="120"/>
        <end position="141"/>
    </location>
</feature>
<evidence type="ECO:0000256" key="1">
    <source>
        <dbReference type="SAM" id="MobiDB-lite"/>
    </source>
</evidence>
<evidence type="ECO:0000256" key="2">
    <source>
        <dbReference type="SAM" id="Phobius"/>
    </source>
</evidence>
<gene>
    <name evidence="3" type="ORF">Shyd_61130</name>
</gene>
<evidence type="ECO:0000313" key="3">
    <source>
        <dbReference type="EMBL" id="GHI24742.1"/>
    </source>
</evidence>
<organism evidence="3 4">
    <name type="scientific">Streptomyces hydrogenans</name>
    <dbReference type="NCBI Taxonomy" id="1873719"/>
    <lineage>
        <taxon>Bacteria</taxon>
        <taxon>Bacillati</taxon>
        <taxon>Actinomycetota</taxon>
        <taxon>Actinomycetes</taxon>
        <taxon>Kitasatosporales</taxon>
        <taxon>Streptomycetaceae</taxon>
        <taxon>Streptomyces</taxon>
    </lineage>
</organism>
<feature type="transmembrane region" description="Helical" evidence="2">
    <location>
        <begin position="14"/>
        <end position="36"/>
    </location>
</feature>
<evidence type="ECO:0008006" key="5">
    <source>
        <dbReference type="Google" id="ProtNLM"/>
    </source>
</evidence>
<keyword evidence="2" id="KW-1133">Transmembrane helix</keyword>
<keyword evidence="4" id="KW-1185">Reference proteome</keyword>
<sequence length="141" mass="14316">MGEFAGAAFGFPGLLLTAAFAAVIGFWALVLCRVVAPDAFDGDVDSETLGIAGAPVAAAASVAVGAGWALHLTGTVLLGRAGLPGAWFLLLSMALLPCALALSWLLTRRLFGRRRRVSPSDAHRCASGSALPAPDSARTAV</sequence>
<keyword evidence="2" id="KW-0472">Membrane</keyword>
<dbReference type="Proteomes" id="UP001052739">
    <property type="component" value="Unassembled WGS sequence"/>
</dbReference>
<name>A0ABQ3PI92_9ACTN</name>
<protein>
    <recommendedName>
        <fullName evidence="5">Integral membrane protein</fullName>
    </recommendedName>
</protein>
<comment type="caution">
    <text evidence="3">The sequence shown here is derived from an EMBL/GenBank/DDBJ whole genome shotgun (WGS) entry which is preliminary data.</text>
</comment>